<feature type="compositionally biased region" description="Polar residues" evidence="1">
    <location>
        <begin position="1"/>
        <end position="18"/>
    </location>
</feature>
<evidence type="ECO:0000313" key="2">
    <source>
        <dbReference type="EMBL" id="CDI54265.1"/>
    </source>
</evidence>
<accession>A0A077QVS8</accession>
<protein>
    <submittedName>
        <fullName evidence="2">Uncharacterized protein</fullName>
    </submittedName>
</protein>
<sequence>MDPSKQRQQPQLLSNSKGGSRKGVWNAFPTRHKALEGSHCAAASTTLETHLACIKPEEKEQQQQQQQQQLQLQR</sequence>
<name>A0A077QVS8_9BASI</name>
<dbReference type="AlphaFoldDB" id="A0A077QVS8"/>
<reference evidence="2" key="1">
    <citation type="journal article" date="2014" name="Genome Biol. Evol.">
        <title>Gene Loss Rather Than Gene Gain Is Associated with a Host Jump from Monocots to Dicots in the Smut Fungus Melanopsichium pennsylvanicum.</title>
        <authorList>
            <person name="Sharma R."/>
            <person name="Mishra B."/>
            <person name="Runge F."/>
            <person name="Thines M."/>
        </authorList>
    </citation>
    <scope>NUCLEOTIDE SEQUENCE</scope>
    <source>
        <strain evidence="2">4</strain>
    </source>
</reference>
<organism evidence="2">
    <name type="scientific">Melanopsichium pennsylvanicum 4</name>
    <dbReference type="NCBI Taxonomy" id="1398559"/>
    <lineage>
        <taxon>Eukaryota</taxon>
        <taxon>Fungi</taxon>
        <taxon>Dikarya</taxon>
        <taxon>Basidiomycota</taxon>
        <taxon>Ustilaginomycotina</taxon>
        <taxon>Ustilaginomycetes</taxon>
        <taxon>Ustilaginales</taxon>
        <taxon>Ustilaginaceae</taxon>
        <taxon>Melanopsichium</taxon>
    </lineage>
</organism>
<proteinExistence type="predicted"/>
<dbReference type="EMBL" id="HG529609">
    <property type="protein sequence ID" value="CDI54265.1"/>
    <property type="molecule type" value="Genomic_DNA"/>
</dbReference>
<evidence type="ECO:0000256" key="1">
    <source>
        <dbReference type="SAM" id="MobiDB-lite"/>
    </source>
</evidence>
<feature type="region of interest" description="Disordered" evidence="1">
    <location>
        <begin position="1"/>
        <end position="25"/>
    </location>
</feature>